<proteinExistence type="predicted"/>
<dbReference type="GeneID" id="38777688"/>
<sequence>MTHARSSDSAQKFSALLQYLGGPNCSPEEVTWATDLPAGSAFLGWLADQLPEQLSASGLEIQVRSALEPIALSHEEATDARASMKLGIDNTEDTTDISRKLANYDVPSALHSQARFMEEEAKILKEETKMLKHRMLRASVKSADADIQQRQEQLGEISLEIDVSIEKSTKLANQLLDGFHPTPPKSKDVKDSISEHRTKLASLSNLRSEIVDSAERQLLIIEDASRTLPNPSEVECEAARLCDAFARLSQQTNETRKQSVNALQAASYCTELGMMCEELEAPNGDSPARTLENIVGQAELPNAEDLQDRLDPFDVNIAGEISRAWKLDQAALLASREGVLDYVHDSFVDHLLPPLHNLHDELTASSTFASSADAFINAFIEELEDCADDVAAARASSSTALDKIADEDARNLLEGELVDLLKQTQKTRAPDNGLLVLLDRADLAKELHAVSERLQGADLAEDQWIVRLPGKLSELRTGPASRLSSHIYANSPVNTSPPFSAARGQRILDADTKKKVDQLSQAVIRLQKESELNSQDERKMDTFIERWSRA</sequence>
<dbReference type="OrthoDB" id="2754287at2759"/>
<evidence type="ECO:0000313" key="2">
    <source>
        <dbReference type="Proteomes" id="UP000287166"/>
    </source>
</evidence>
<protein>
    <submittedName>
        <fullName evidence="1">Uncharacterized protein</fullName>
    </submittedName>
</protein>
<keyword evidence="2" id="KW-1185">Reference proteome</keyword>
<organism evidence="1 2">
    <name type="scientific">Sparassis crispa</name>
    <dbReference type="NCBI Taxonomy" id="139825"/>
    <lineage>
        <taxon>Eukaryota</taxon>
        <taxon>Fungi</taxon>
        <taxon>Dikarya</taxon>
        <taxon>Basidiomycota</taxon>
        <taxon>Agaricomycotina</taxon>
        <taxon>Agaricomycetes</taxon>
        <taxon>Polyporales</taxon>
        <taxon>Sparassidaceae</taxon>
        <taxon>Sparassis</taxon>
    </lineage>
</organism>
<name>A0A401GF64_9APHY</name>
<comment type="caution">
    <text evidence="1">The sequence shown here is derived from an EMBL/GenBank/DDBJ whole genome shotgun (WGS) entry which is preliminary data.</text>
</comment>
<dbReference type="EMBL" id="BFAD01000003">
    <property type="protein sequence ID" value="GBE80771.1"/>
    <property type="molecule type" value="Genomic_DNA"/>
</dbReference>
<reference evidence="1 2" key="1">
    <citation type="journal article" date="2018" name="Sci. Rep.">
        <title>Genome sequence of the cauliflower mushroom Sparassis crispa (Hanabiratake) and its association with beneficial usage.</title>
        <authorList>
            <person name="Kiyama R."/>
            <person name="Furutani Y."/>
            <person name="Kawaguchi K."/>
            <person name="Nakanishi T."/>
        </authorList>
    </citation>
    <scope>NUCLEOTIDE SEQUENCE [LARGE SCALE GENOMIC DNA]</scope>
</reference>
<evidence type="ECO:0000313" key="1">
    <source>
        <dbReference type="EMBL" id="GBE80771.1"/>
    </source>
</evidence>
<dbReference type="InParanoid" id="A0A401GF64"/>
<gene>
    <name evidence="1" type="ORF">SCP_0304900</name>
</gene>
<dbReference type="RefSeq" id="XP_027611684.1">
    <property type="nucleotide sequence ID" value="XM_027755883.1"/>
</dbReference>
<dbReference type="Proteomes" id="UP000287166">
    <property type="component" value="Unassembled WGS sequence"/>
</dbReference>
<dbReference type="AlphaFoldDB" id="A0A401GF64"/>
<accession>A0A401GF64</accession>